<evidence type="ECO:0000256" key="12">
    <source>
        <dbReference type="PROSITE-ProRule" id="PRU01379"/>
    </source>
</evidence>
<keyword evidence="6" id="KW-0479">Metal-binding</keyword>
<sequence length="1015" mass="115014">MLDKEIELCGFTFVADFDSANLARVEYVPTKLETLPKAPNPPAPNPPPNPQPSAPPKKHPGSVAGTQNRFVQKKMKTTQCEFPDYEFNIWTNPDCCGTEFENSNRTWFHFGVRGGTPFSLVKLNIVDLNKQSKMYSQGMAPVCKIYPGRNHWERINDKPVFTSENNVFTLSFKFRALENPKATIYFAFTYPFSYTDLQNYLSGIDTLMGNPENHLPKAEIRFNKGLKINNDINDAIYYHRETLCYSLEYRNVDLITISSHHNITSEREPRIDKLFPDENRPRPFRFHDKKVIFISARVHPGETPSSFVFNGLLNLLVQKDDPIAILLRRQYVFKLIPMLNPDGVARGHYRTDTRGCNLNRFYLNPSFELHPSIYAARALIRYHHYGALVPDDFGRKILADESNQADPNDMPVSEFVLKSDANQRDIFLPGLVASSSEIESTDTVFKSSTELSEQQSDTQMKDFSAPESVNSSESSNTDEFYSANGPDDSSHLFKGLVNNVLTCQNRNKRTKHNKTRCTPRKAEHGTTRGKNPRETPSRPESGLFLYIDMHGHASKKGIFMYGNHFDEVEDSVECMLLPKIMSVNSQNFHFPACNFTEKNMYLRDKRDGTSREGSGRVAVLRITGLVRSYTLECNYNTGRFVNVLPQCSRDLPTIKVNNLIAPPKYSPAVFEEIGRALGVSVLDLTNSNPWSRIPNSEYHTLYGIRDWLKLKTLSESFLYQRPRTPMRAKPSAKTSQTQVVVGILTSERKLLPNVRLAPLRLKQKIEDDNNAEDSERKENLTMFQGTSKTSALLSRRQQGTTRRSMNRISNVLQVHRAGSSRSVRSIAGSSKKGNFRIVQAEKVSKFKQFTHKTDIPGEEHPPGETETRVPIPKVSLGLNCDRGKMQSLTDSCGFKQSPKRLKISKAEGEGSKVKTIDWGKEDAVPGPSTDIIVYSRIARPLTHLGSSGDTFGHGKKRTLKRSQLSPVKYKKSVEMKRGNEVNRKKIKTLFKKAGKVVLSANDINKNVIETKRRKN</sequence>
<comment type="cofactor">
    <cofactor evidence="1">
        <name>Zn(2+)</name>
        <dbReference type="ChEBI" id="CHEBI:29105"/>
    </cofactor>
</comment>
<evidence type="ECO:0000256" key="10">
    <source>
        <dbReference type="ARBA" id="ARBA00024524"/>
    </source>
</evidence>
<comment type="caution">
    <text evidence="15">The sequence shown here is derived from an EMBL/GenBank/DDBJ whole genome shotgun (WGS) entry which is preliminary data.</text>
</comment>
<evidence type="ECO:0000256" key="3">
    <source>
        <dbReference type="ARBA" id="ARBA00005988"/>
    </source>
</evidence>
<dbReference type="InterPro" id="IPR050821">
    <property type="entry name" value="Cytosolic_carboxypeptidase"/>
</dbReference>
<evidence type="ECO:0000256" key="6">
    <source>
        <dbReference type="ARBA" id="ARBA00022723"/>
    </source>
</evidence>
<dbReference type="CDD" id="cd06236">
    <property type="entry name" value="M14_AGBL5_like"/>
    <property type="match status" value="1"/>
</dbReference>
<dbReference type="AlphaFoldDB" id="A0AAW2HY64"/>
<evidence type="ECO:0000256" key="4">
    <source>
        <dbReference type="ARBA" id="ARBA00022490"/>
    </source>
</evidence>
<evidence type="ECO:0000256" key="2">
    <source>
        <dbReference type="ARBA" id="ARBA00004496"/>
    </source>
</evidence>
<dbReference type="PANTHER" id="PTHR12756">
    <property type="entry name" value="CYTOSOLIC CARBOXYPEPTIDASE"/>
    <property type="match status" value="1"/>
</dbReference>
<dbReference type="PANTHER" id="PTHR12756:SF12">
    <property type="entry name" value="CYTOSOLIC CARBOXYPEPTIDASE-LIKE PROTEIN 5"/>
    <property type="match status" value="1"/>
</dbReference>
<evidence type="ECO:0000256" key="7">
    <source>
        <dbReference type="ARBA" id="ARBA00022801"/>
    </source>
</evidence>
<organism evidence="15">
    <name type="scientific">Menopon gallinae</name>
    <name type="common">poultry shaft louse</name>
    <dbReference type="NCBI Taxonomy" id="328185"/>
    <lineage>
        <taxon>Eukaryota</taxon>
        <taxon>Metazoa</taxon>
        <taxon>Ecdysozoa</taxon>
        <taxon>Arthropoda</taxon>
        <taxon>Hexapoda</taxon>
        <taxon>Insecta</taxon>
        <taxon>Pterygota</taxon>
        <taxon>Neoptera</taxon>
        <taxon>Paraneoptera</taxon>
        <taxon>Psocodea</taxon>
        <taxon>Troctomorpha</taxon>
        <taxon>Phthiraptera</taxon>
        <taxon>Amblycera</taxon>
        <taxon>Menoponidae</taxon>
        <taxon>Menopon</taxon>
    </lineage>
</organism>
<feature type="compositionally biased region" description="Basic and acidic residues" evidence="13">
    <location>
        <begin position="520"/>
        <end position="537"/>
    </location>
</feature>
<dbReference type="GO" id="GO:0005737">
    <property type="term" value="C:cytoplasm"/>
    <property type="evidence" value="ECO:0007669"/>
    <property type="project" value="UniProtKB-SubCell"/>
</dbReference>
<proteinExistence type="inferred from homology"/>
<dbReference type="EC" id="3.4.17.24" evidence="11"/>
<dbReference type="SUPFAM" id="SSF53187">
    <property type="entry name" value="Zn-dependent exopeptidases"/>
    <property type="match status" value="2"/>
</dbReference>
<dbReference type="GO" id="GO:0008270">
    <property type="term" value="F:zinc ion binding"/>
    <property type="evidence" value="ECO:0007669"/>
    <property type="project" value="InterPro"/>
</dbReference>
<dbReference type="PROSITE" id="PS52035">
    <property type="entry name" value="PEPTIDASE_M14"/>
    <property type="match status" value="1"/>
</dbReference>
<evidence type="ECO:0000256" key="5">
    <source>
        <dbReference type="ARBA" id="ARBA00022670"/>
    </source>
</evidence>
<evidence type="ECO:0000313" key="15">
    <source>
        <dbReference type="EMBL" id="KAL0275000.1"/>
    </source>
</evidence>
<feature type="region of interest" description="Disordered" evidence="13">
    <location>
        <begin position="504"/>
        <end position="540"/>
    </location>
</feature>
<dbReference type="Gene3D" id="2.60.40.3120">
    <property type="match status" value="1"/>
</dbReference>
<feature type="compositionally biased region" description="Polar residues" evidence="13">
    <location>
        <begin position="444"/>
        <end position="458"/>
    </location>
</feature>
<name>A0AAW2HY64_9NEOP</name>
<gene>
    <name evidence="15" type="ORF">PYX00_002994</name>
</gene>
<evidence type="ECO:0000256" key="11">
    <source>
        <dbReference type="ARBA" id="ARBA00026108"/>
    </source>
</evidence>
<dbReference type="GO" id="GO:0006508">
    <property type="term" value="P:proteolysis"/>
    <property type="evidence" value="ECO:0007669"/>
    <property type="project" value="UniProtKB-KW"/>
</dbReference>
<feature type="active site" description="Proton donor/acceptor" evidence="12">
    <location>
        <position position="632"/>
    </location>
</feature>
<dbReference type="GO" id="GO:0004181">
    <property type="term" value="F:metallocarboxypeptidase activity"/>
    <property type="evidence" value="ECO:0007669"/>
    <property type="project" value="InterPro"/>
</dbReference>
<feature type="domain" description="Peptidase M14" evidence="14">
    <location>
        <begin position="190"/>
        <end position="685"/>
    </location>
</feature>
<dbReference type="Gene3D" id="3.40.630.10">
    <property type="entry name" value="Zn peptidases"/>
    <property type="match status" value="2"/>
</dbReference>
<evidence type="ECO:0000256" key="8">
    <source>
        <dbReference type="ARBA" id="ARBA00022833"/>
    </source>
</evidence>
<evidence type="ECO:0000256" key="1">
    <source>
        <dbReference type="ARBA" id="ARBA00001947"/>
    </source>
</evidence>
<accession>A0AAW2HY64</accession>
<feature type="region of interest" description="Disordered" evidence="13">
    <location>
        <begin position="33"/>
        <end position="69"/>
    </location>
</feature>
<keyword evidence="7" id="KW-0378">Hydrolase</keyword>
<feature type="compositionally biased region" description="Basic residues" evidence="13">
    <location>
        <begin position="506"/>
        <end position="519"/>
    </location>
</feature>
<comment type="catalytic activity">
    <reaction evidence="10">
        <text>C-terminal L-alpha-aminoacyl-L-glutamyl-L-glutamyl-[tubulin] + H2O = C-terminal L-alpha-aminoacyl-L-glutamyl-[tubulin] + L-glutamate</text>
        <dbReference type="Rhea" id="RHEA:63792"/>
        <dbReference type="Rhea" id="RHEA-COMP:16435"/>
        <dbReference type="Rhea" id="RHEA-COMP:16436"/>
        <dbReference type="ChEBI" id="CHEBI:15377"/>
        <dbReference type="ChEBI" id="CHEBI:29985"/>
        <dbReference type="ChEBI" id="CHEBI:149555"/>
        <dbReference type="ChEBI" id="CHEBI:149556"/>
        <dbReference type="EC" id="3.4.17.24"/>
    </reaction>
    <physiologicalReaction direction="left-to-right" evidence="10">
        <dbReference type="Rhea" id="RHEA:63793"/>
    </physiologicalReaction>
</comment>
<dbReference type="EMBL" id="JARGDH010000002">
    <property type="protein sequence ID" value="KAL0275000.1"/>
    <property type="molecule type" value="Genomic_DNA"/>
</dbReference>
<dbReference type="InterPro" id="IPR034286">
    <property type="entry name" value="M14_AGBL5-like"/>
</dbReference>
<keyword evidence="5" id="KW-0645">Protease</keyword>
<feature type="compositionally biased region" description="Pro residues" evidence="13">
    <location>
        <begin position="38"/>
        <end position="55"/>
    </location>
</feature>
<evidence type="ECO:0000256" key="9">
    <source>
        <dbReference type="ARBA" id="ARBA00023049"/>
    </source>
</evidence>
<evidence type="ECO:0000259" key="14">
    <source>
        <dbReference type="PROSITE" id="PS52035"/>
    </source>
</evidence>
<feature type="region of interest" description="Disordered" evidence="13">
    <location>
        <begin position="444"/>
        <end position="485"/>
    </location>
</feature>
<comment type="similarity">
    <text evidence="3 12">Belongs to the peptidase M14 family.</text>
</comment>
<keyword evidence="9" id="KW-0482">Metalloprotease</keyword>
<keyword evidence="8" id="KW-0862">Zinc</keyword>
<keyword evidence="4" id="KW-0963">Cytoplasm</keyword>
<dbReference type="InterPro" id="IPR000834">
    <property type="entry name" value="Peptidase_M14"/>
</dbReference>
<protein>
    <recommendedName>
        <fullName evidence="11">tubulin-glutamate carboxypeptidase</fullName>
        <ecNumber evidence="11">3.4.17.24</ecNumber>
    </recommendedName>
</protein>
<comment type="subcellular location">
    <subcellularLocation>
        <location evidence="2">Cytoplasm</location>
    </subcellularLocation>
</comment>
<dbReference type="Pfam" id="PF00246">
    <property type="entry name" value="Peptidase_M14"/>
    <property type="match status" value="1"/>
</dbReference>
<evidence type="ECO:0000256" key="13">
    <source>
        <dbReference type="SAM" id="MobiDB-lite"/>
    </source>
</evidence>
<reference evidence="15" key="1">
    <citation type="journal article" date="2024" name="Gigascience">
        <title>Chromosome-level genome of the poultry shaft louse Menopon gallinae provides insight into the host-switching and adaptive evolution of parasitic lice.</title>
        <authorList>
            <person name="Xu Y."/>
            <person name="Ma L."/>
            <person name="Liu S."/>
            <person name="Liang Y."/>
            <person name="Liu Q."/>
            <person name="He Z."/>
            <person name="Tian L."/>
            <person name="Duan Y."/>
            <person name="Cai W."/>
            <person name="Li H."/>
            <person name="Song F."/>
        </authorList>
    </citation>
    <scope>NUCLEOTIDE SEQUENCE</scope>
    <source>
        <strain evidence="15">Cailab_2023a</strain>
    </source>
</reference>